<accession>A0A6G9IWS2</accession>
<dbReference type="InterPro" id="IPR043502">
    <property type="entry name" value="DNA/RNA_pol_sf"/>
</dbReference>
<feature type="domain" description="(+)RNA virus helicase C-terminal" evidence="6">
    <location>
        <begin position="1042"/>
        <end position="1288"/>
    </location>
</feature>
<evidence type="ECO:0000256" key="1">
    <source>
        <dbReference type="ARBA" id="ARBA00022484"/>
    </source>
</evidence>
<dbReference type="InterPro" id="IPR027417">
    <property type="entry name" value="P-loop_NTPase"/>
</dbReference>
<dbReference type="GO" id="GO:0005524">
    <property type="term" value="F:ATP binding"/>
    <property type="evidence" value="ECO:0007669"/>
    <property type="project" value="UniProtKB-KW"/>
</dbReference>
<keyword evidence="4" id="KW-0067">ATP-binding</keyword>
<dbReference type="Pfam" id="PF01443">
    <property type="entry name" value="Viral_helicase1"/>
    <property type="match status" value="1"/>
</dbReference>
<sequence>MLCWGIAVYTAFRSIIFTPPVTQSEKSFAIIEHFLNLFIITYYYFNTTTPWYYLLPALVQNVKLLLAGFDGFCYLAYSPTLFSWLGAFPTREELLSAGYDFSVRPVSNGLWHTYDKGISIQSECVTRVGSASAFANFADACRDVSRMGRRGYERASALPPTTQLYTQTNKLVNNVTSELPISFRSVSLPKSGAGTHDIQEHRLSHSLLKPMDKISALESARYLLSGLDSIGTAGERLEILADTLSHGIPTSLKPSDPNFAALVKLLGPLKYSPRLEAHPASATIRRAAMNHAILALQGSVVALVSPSRAELHAFPNAVVWQYTDGLDASRIYRACTMCKNPICSEYERLRATGRLIKTNSWQRAAAHFRKFECNAILLMNIEPNIDGRDLCALMVKSNIFHGYSLATVDWRALLGPIAHDNLIGMTTEQAFGKIVSSFHDSGDYVQSISRVRQLFAPTYAEGAALRRTTIFSEQASHYMELSISNNGWASRCVPSHDKYYFIKVVMPDLTRPVIVVERQGFDRVLATYRTQALKDKDTARIVLRQSVVTYSISGTQVTPRIKLSHSQAEALAIWMVVYSEVQDSIAVLTEEQMRPKGALSNVTRTVFDNVATTLKAAAPGVLAVSSVSSIDAILRMYRSDFGSMSLEQLSNAALEEHFGTKLDPLSLQSALISKWKSVFSHITNPVAWFKSIGKLVKSSWSTGFTYVDLVVVMTTMGMRFSLESAGVVVDALAACARITGQLEVVPQIQKFQEYLNWQIDKSARFWVSVQDSQDLDFQAACIDIVETFFNVFSTDHAVAIQAIREKELIPEDQIEELELNAALPYSDFLSELKLFLSKFNTKARRLSMTYMLLNAFYHDKRHVSQSCKSMLIHLLKEEVEVKEEASLELAWALTGTAPETKLIPVKPVDGQDVRLAFDQGTILLPSPNGAVTLNRLDSVNGSVDFSKIHNLMDMQHGDTVRPENLKGPNYISPDAKGADIQQKLIAYAALQGEGASFARAENVARWYQEALATPTIPYVDRVLRNTAALFNQESQRNWIAHMTGLACGGKSKGFESWVTADDLIVVPTDALKRDWQANLGKLDPVRRATVVTQHAALEVKYAARYVIIDECYAYDPEHLQAIANRQHRSKGIVTIGDKRQIANVFSPTGLTLRLDDVPCIMITPTTFVPWDAAVVYLTTTSSDVHVDQLFCGSNSTEGLVYTLTSDDVLMPGENDIALQGTQAGKEIMNARGITCNTTHECQGRRSNSTVYHALGNALVGDLKWLSLAEQRAHAGVTITRARQRTIFVVDEVRTLAKLPWFDDTIINGPLPSTLIYGGTSWDLVEPRTESESTWEHLYEDPITETSLQEVPLTDPITIATVFTSDGDPISSNEICANVELVSGVTFTDENLRVADTFDNYTIQPRDVPGADQIQALTRAMPDIKPTPDDYLNAERIVELLFEEVIDKKLFFAHINNSRRAALHRQTRQQVIDGCYANTENRASTYSYAFLKPEFSKKPSIMPGELKAQGVVAASDMQQAIFADCCDALTHAWARAMQPGKLSPVGLREEEVEGFLATFDRSFELDIEKQDSSHKPVHIIVASIFIEMCADHLGLGDIAMEIRNERTVRMMATQFKFVLNKSLGSGDPWTLIINKIMAWSSLISVAVVKDCRACQSGDDITLDRVPDWRKTSLKDQLMANVGVTWKDEEREQRRNGVTFISRAVLSNGQVVYKAMRTILKYAFRKRNQIQHAGIQADVKRILKLSSKHGLQAYCEARAQVWGGDPVVIFDMWVRAIAIAQTPFDDLPESLKSEEPRHYTIKSRNGGCFGYALANCVETNVQAINALAAFHGPVNLSTAIRACRENKVSYLILNERFANRSRKRLQDMMDRRKFSRAFVVLYEDHAVAVVPNTITLRGAFGKRTITWKFSDSKDVIISDFD</sequence>
<protein>
    <submittedName>
        <fullName evidence="7">Polyprotein</fullName>
    </submittedName>
</protein>
<dbReference type="Gene3D" id="3.40.50.300">
    <property type="entry name" value="P-loop containing nucleotide triphosphate hydrolases"/>
    <property type="match status" value="1"/>
</dbReference>
<evidence type="ECO:0000256" key="2">
    <source>
        <dbReference type="ARBA" id="ARBA00022679"/>
    </source>
</evidence>
<dbReference type="GO" id="GO:0003723">
    <property type="term" value="F:RNA binding"/>
    <property type="evidence" value="ECO:0007669"/>
    <property type="project" value="InterPro"/>
</dbReference>
<dbReference type="InterPro" id="IPR001788">
    <property type="entry name" value="RNA-dep_RNA_pol_alsuvir"/>
</dbReference>
<evidence type="ECO:0000259" key="5">
    <source>
        <dbReference type="Pfam" id="PF00978"/>
    </source>
</evidence>
<dbReference type="SUPFAM" id="SSF56672">
    <property type="entry name" value="DNA/RNA polymerases"/>
    <property type="match status" value="1"/>
</dbReference>
<evidence type="ECO:0000313" key="7">
    <source>
        <dbReference type="EMBL" id="QIQ28421.1"/>
    </source>
</evidence>
<name>A0A6G9IWS2_9VIRU</name>
<dbReference type="InterPro" id="IPR027351">
    <property type="entry name" value="(+)RNA_virus_helicase_core_dom"/>
</dbReference>
<keyword evidence="8" id="KW-1185">Reference proteome</keyword>
<dbReference type="Proteomes" id="UP001228514">
    <property type="component" value="Segment"/>
</dbReference>
<keyword evidence="2" id="KW-0808">Transferase</keyword>
<keyword evidence="4" id="KW-0547">Nucleotide-binding</keyword>
<evidence type="ECO:0000256" key="4">
    <source>
        <dbReference type="ARBA" id="ARBA00022840"/>
    </source>
</evidence>
<evidence type="ECO:0000259" key="6">
    <source>
        <dbReference type="Pfam" id="PF01443"/>
    </source>
</evidence>
<organism evidence="7 8">
    <name type="scientific">Fusarium sacchari alphavirus-like virus 1</name>
    <dbReference type="NCBI Taxonomy" id="2716762"/>
    <lineage>
        <taxon>Viruses</taxon>
        <taxon>Riboviria</taxon>
        <taxon>Orthornavirae</taxon>
        <taxon>Kitrinoviricota</taxon>
        <taxon>Alsuviricetes</taxon>
        <taxon>Hepelivirales</taxon>
        <taxon>Mycoalphaviridae</taxon>
        <taxon>Betasclernavirus</taxon>
        <taxon>Betasclernavirus betafusarii</taxon>
    </lineage>
</organism>
<dbReference type="EMBL" id="MN295968">
    <property type="protein sequence ID" value="QIQ28421.1"/>
    <property type="molecule type" value="Genomic_RNA"/>
</dbReference>
<keyword evidence="1" id="KW-0696">RNA-directed RNA polymerase</keyword>
<evidence type="ECO:0000256" key="3">
    <source>
        <dbReference type="ARBA" id="ARBA00022695"/>
    </source>
</evidence>
<proteinExistence type="predicted"/>
<feature type="domain" description="RNA-dependent RNA polymerase alsuviricetes" evidence="5">
    <location>
        <begin position="1420"/>
        <end position="1658"/>
    </location>
</feature>
<dbReference type="GO" id="GO:0006351">
    <property type="term" value="P:DNA-templated transcription"/>
    <property type="evidence" value="ECO:0007669"/>
    <property type="project" value="InterPro"/>
</dbReference>
<dbReference type="GO" id="GO:0003968">
    <property type="term" value="F:RNA-directed RNA polymerase activity"/>
    <property type="evidence" value="ECO:0007669"/>
    <property type="project" value="UniProtKB-KW"/>
</dbReference>
<keyword evidence="3" id="KW-0548">Nucleotidyltransferase</keyword>
<evidence type="ECO:0000313" key="8">
    <source>
        <dbReference type="Proteomes" id="UP001228514"/>
    </source>
</evidence>
<dbReference type="Pfam" id="PF00978">
    <property type="entry name" value="RdRP_2"/>
    <property type="match status" value="1"/>
</dbReference>
<reference evidence="7 8" key="1">
    <citation type="journal article" date="2020" name="Front. Microbiol.">
        <title>Virome Identification and Characterization of Fusarium sacchari and F. andiyazi: Causative Agents of Pokkah Boeng Disease in Sugarcane.</title>
        <authorList>
            <person name="Yao Z."/>
            <person name="Zou C."/>
            <person name="Peng N."/>
            <person name="Zhu Y."/>
            <person name="Bao Y."/>
            <person name="Zhou Q."/>
            <person name="Wu Q."/>
            <person name="Chen B."/>
            <person name="Zhang M."/>
        </authorList>
    </citation>
    <scope>NUCLEOTIDE SEQUENCE [LARGE SCALE GENOMIC DNA]</scope>
    <source>
        <strain evidence="7 8">FZ04</strain>
    </source>
</reference>